<reference evidence="2" key="1">
    <citation type="journal article" date="2018" name="BMC Genomics">
        <title>Genomic insights into host adaptation between the wheat stripe rust pathogen (Puccinia striiformis f. sp. tritici) and the barley stripe rust pathogen (Puccinia striiformis f. sp. hordei).</title>
        <authorList>
            <person name="Xia C."/>
            <person name="Wang M."/>
            <person name="Yin C."/>
            <person name="Cornejo O.E."/>
            <person name="Hulbert S.H."/>
            <person name="Chen X."/>
        </authorList>
    </citation>
    <scope>NUCLEOTIDE SEQUENCE [LARGE SCALE GENOMIC DNA]</scope>
    <source>
        <strain evidence="2">93-210</strain>
    </source>
</reference>
<protein>
    <submittedName>
        <fullName evidence="1">Uncharacterized protein</fullName>
    </submittedName>
</protein>
<comment type="caution">
    <text evidence="1">The sequence shown here is derived from an EMBL/GenBank/DDBJ whole genome shotgun (WGS) entry which is preliminary data.</text>
</comment>
<dbReference type="EMBL" id="CM045879">
    <property type="protein sequence ID" value="KAI7938695.1"/>
    <property type="molecule type" value="Genomic_DNA"/>
</dbReference>
<name>A0ACC0DTF7_9BASI</name>
<reference evidence="2" key="2">
    <citation type="journal article" date="2018" name="Mol. Plant Microbe Interact.">
        <title>Genome sequence resources for the wheat stripe rust pathogen (Puccinia striiformis f. sp. tritici) and the barley stripe rust pathogen (Puccinia striiformis f. sp. hordei).</title>
        <authorList>
            <person name="Xia C."/>
            <person name="Wang M."/>
            <person name="Yin C."/>
            <person name="Cornejo O.E."/>
            <person name="Hulbert S.H."/>
            <person name="Chen X."/>
        </authorList>
    </citation>
    <scope>NUCLEOTIDE SEQUENCE [LARGE SCALE GENOMIC DNA]</scope>
    <source>
        <strain evidence="2">93-210</strain>
    </source>
</reference>
<sequence length="74" mass="8537">MNGMKPERSGYNKTAKTTSGISKKEERVREHINKQTIACIEIKYMRRDETIATLALGKKDERFSATIEMRTNET</sequence>
<gene>
    <name evidence="1" type="ORF">MJO28_014274</name>
</gene>
<reference evidence="1 2" key="3">
    <citation type="journal article" date="2022" name="Microbiol. Spectr.">
        <title>Folding features and dynamics of 3D genome architecture in plant fungal pathogens.</title>
        <authorList>
            <person name="Xia C."/>
        </authorList>
    </citation>
    <scope>NUCLEOTIDE SEQUENCE [LARGE SCALE GENOMIC DNA]</scope>
    <source>
        <strain evidence="1 2">93-210</strain>
    </source>
</reference>
<dbReference type="Proteomes" id="UP001060170">
    <property type="component" value="Chromosome 15"/>
</dbReference>
<keyword evidence="2" id="KW-1185">Reference proteome</keyword>
<evidence type="ECO:0000313" key="2">
    <source>
        <dbReference type="Proteomes" id="UP001060170"/>
    </source>
</evidence>
<proteinExistence type="predicted"/>
<accession>A0ACC0DTF7</accession>
<organism evidence="1 2">
    <name type="scientific">Puccinia striiformis f. sp. tritici</name>
    <dbReference type="NCBI Taxonomy" id="168172"/>
    <lineage>
        <taxon>Eukaryota</taxon>
        <taxon>Fungi</taxon>
        <taxon>Dikarya</taxon>
        <taxon>Basidiomycota</taxon>
        <taxon>Pucciniomycotina</taxon>
        <taxon>Pucciniomycetes</taxon>
        <taxon>Pucciniales</taxon>
        <taxon>Pucciniaceae</taxon>
        <taxon>Puccinia</taxon>
    </lineage>
</organism>
<evidence type="ECO:0000313" key="1">
    <source>
        <dbReference type="EMBL" id="KAI7938695.1"/>
    </source>
</evidence>